<organism evidence="7 8">
    <name type="scientific">Gracilibacillus kekensis</name>
    <dbReference type="NCBI Taxonomy" id="1027249"/>
    <lineage>
        <taxon>Bacteria</taxon>
        <taxon>Bacillati</taxon>
        <taxon>Bacillota</taxon>
        <taxon>Bacilli</taxon>
        <taxon>Bacillales</taxon>
        <taxon>Bacillaceae</taxon>
        <taxon>Gracilibacillus</taxon>
    </lineage>
</organism>
<dbReference type="GO" id="GO:0016020">
    <property type="term" value="C:membrane"/>
    <property type="evidence" value="ECO:0007669"/>
    <property type="project" value="InterPro"/>
</dbReference>
<dbReference type="Gene3D" id="1.10.287.950">
    <property type="entry name" value="Methyl-accepting chemotaxis protein"/>
    <property type="match status" value="1"/>
</dbReference>
<dbReference type="GO" id="GO:0004888">
    <property type="term" value="F:transmembrane signaling receptor activity"/>
    <property type="evidence" value="ECO:0007669"/>
    <property type="project" value="InterPro"/>
</dbReference>
<evidence type="ECO:0000256" key="2">
    <source>
        <dbReference type="ARBA" id="ARBA00029447"/>
    </source>
</evidence>
<dbReference type="STRING" id="1027249.SAMN05216179_0063"/>
<dbReference type="PRINTS" id="PR00260">
    <property type="entry name" value="CHEMTRNSDUCR"/>
</dbReference>
<feature type="coiled-coil region" evidence="4">
    <location>
        <begin position="478"/>
        <end position="512"/>
    </location>
</feature>
<dbReference type="AlphaFoldDB" id="A0A1M7IIA2"/>
<evidence type="ECO:0000256" key="4">
    <source>
        <dbReference type="SAM" id="Coils"/>
    </source>
</evidence>
<evidence type="ECO:0000256" key="5">
    <source>
        <dbReference type="SAM" id="Phobius"/>
    </source>
</evidence>
<name>A0A1M7IIA2_9BACI</name>
<dbReference type="PROSITE" id="PS50111">
    <property type="entry name" value="CHEMOTAXIS_TRANSDUC_2"/>
    <property type="match status" value="1"/>
</dbReference>
<comment type="similarity">
    <text evidence="2">Belongs to the methyl-accepting chemotaxis (MCP) protein family.</text>
</comment>
<feature type="transmembrane region" description="Helical" evidence="5">
    <location>
        <begin position="21"/>
        <end position="46"/>
    </location>
</feature>
<keyword evidence="5" id="KW-0812">Transmembrane</keyword>
<dbReference type="RefSeq" id="WP_244535095.1">
    <property type="nucleotide sequence ID" value="NZ_FRCZ01000001.1"/>
</dbReference>
<dbReference type="PANTHER" id="PTHR32089">
    <property type="entry name" value="METHYL-ACCEPTING CHEMOTAXIS PROTEIN MCPB"/>
    <property type="match status" value="1"/>
</dbReference>
<keyword evidence="1 3" id="KW-0807">Transducer</keyword>
<keyword evidence="5" id="KW-0472">Membrane</keyword>
<evidence type="ECO:0000256" key="1">
    <source>
        <dbReference type="ARBA" id="ARBA00023224"/>
    </source>
</evidence>
<keyword evidence="8" id="KW-1185">Reference proteome</keyword>
<gene>
    <name evidence="7" type="ORF">SAMN05216179_0063</name>
</gene>
<keyword evidence="4" id="KW-0175">Coiled coil</keyword>
<dbReference type="InterPro" id="IPR004090">
    <property type="entry name" value="Chemotax_Me-accpt_rcpt"/>
</dbReference>
<dbReference type="PANTHER" id="PTHR32089:SF112">
    <property type="entry name" value="LYSOZYME-LIKE PROTEIN-RELATED"/>
    <property type="match status" value="1"/>
</dbReference>
<dbReference type="EMBL" id="FRCZ01000001">
    <property type="protein sequence ID" value="SHM40494.1"/>
    <property type="molecule type" value="Genomic_DNA"/>
</dbReference>
<dbReference type="Proteomes" id="UP000184184">
    <property type="component" value="Unassembled WGS sequence"/>
</dbReference>
<evidence type="ECO:0000313" key="7">
    <source>
        <dbReference type="EMBL" id="SHM40494.1"/>
    </source>
</evidence>
<accession>A0A1M7IIA2</accession>
<evidence type="ECO:0000259" key="6">
    <source>
        <dbReference type="PROSITE" id="PS50111"/>
    </source>
</evidence>
<dbReference type="SMART" id="SM00283">
    <property type="entry name" value="MA"/>
    <property type="match status" value="1"/>
</dbReference>
<dbReference type="InterPro" id="IPR004089">
    <property type="entry name" value="MCPsignal_dom"/>
</dbReference>
<evidence type="ECO:0000313" key="8">
    <source>
        <dbReference type="Proteomes" id="UP000184184"/>
    </source>
</evidence>
<dbReference type="SUPFAM" id="SSF58104">
    <property type="entry name" value="Methyl-accepting chemotaxis protein (MCP) signaling domain"/>
    <property type="match status" value="1"/>
</dbReference>
<dbReference type="Pfam" id="PF00015">
    <property type="entry name" value="MCPsignal"/>
    <property type="match status" value="1"/>
</dbReference>
<proteinExistence type="inferred from homology"/>
<keyword evidence="5" id="KW-1133">Transmembrane helix</keyword>
<sequence length="572" mass="64848">MKIILLNLKKYMRSILITLSLQTRLLILFVTFLILSVVIVGVNSYINAKETTIASTENRLMREGELMRYIAENLKFLYVSDEAYFMQQLEINIRSQQDKLSEEGIDTDIFYIKDNKVIPFQVSRDSKLTFSVPLINKMSDLNQGILHEEIANQDYTIFVEDLQTEIGGNYVLAVPTSSYMEPVIKLGQNISIIIVISLVISCFFIILFVRSLIRPISKLQSEMNEAQNGNLISSNIDTTIPEITSLHKSYQKLMDQIRTMWNELNDTTTKLKTTGVQLKESSSDSLSSSHQLIETINIVKSGSEQTVKNAEDSAVQFQEMKNRVVSLNKNMTLVENSSKDMNDSAKYGDQNIKDLIHTILSFEQDFEQMNKTIYKVNTHSTSITSLVDLIKGIAEQTKLLALNATIEAARAGEYGKGFAVVADEVRKLAEQATNTSEEITDSLTGMKNVAFQASEEFEHMNLKINSNLETAKKSQISVDKMMNEIHTVSNRIQGMQQELDHLQNILPKLEQSTDNFSYVAQETSASTEQMYETSDEQIKQMKHTHEIGLTLTNLSQSLAELTKRFDIRVRKN</sequence>
<protein>
    <submittedName>
        <fullName evidence="7">Methyl-accepting chemotaxis protein</fullName>
    </submittedName>
</protein>
<dbReference type="GO" id="GO:0007165">
    <property type="term" value="P:signal transduction"/>
    <property type="evidence" value="ECO:0007669"/>
    <property type="project" value="UniProtKB-KW"/>
</dbReference>
<dbReference type="Gene3D" id="6.10.340.10">
    <property type="match status" value="1"/>
</dbReference>
<feature type="domain" description="Methyl-accepting transducer" evidence="6">
    <location>
        <begin position="281"/>
        <end position="531"/>
    </location>
</feature>
<feature type="transmembrane region" description="Helical" evidence="5">
    <location>
        <begin position="190"/>
        <end position="213"/>
    </location>
</feature>
<evidence type="ECO:0000256" key="3">
    <source>
        <dbReference type="PROSITE-ProRule" id="PRU00284"/>
    </source>
</evidence>
<reference evidence="7 8" key="1">
    <citation type="submission" date="2016-11" db="EMBL/GenBank/DDBJ databases">
        <authorList>
            <person name="Jaros S."/>
            <person name="Januszkiewicz K."/>
            <person name="Wedrychowicz H."/>
        </authorList>
    </citation>
    <scope>NUCLEOTIDE SEQUENCE [LARGE SCALE GENOMIC DNA]</scope>
    <source>
        <strain evidence="7 8">CGMCC 1.10681</strain>
    </source>
</reference>
<dbReference type="GO" id="GO:0006935">
    <property type="term" value="P:chemotaxis"/>
    <property type="evidence" value="ECO:0007669"/>
    <property type="project" value="InterPro"/>
</dbReference>